<evidence type="ECO:0000256" key="4">
    <source>
        <dbReference type="PROSITE-ProRule" id="PRU00335"/>
    </source>
</evidence>
<dbReference type="Gene3D" id="1.10.357.10">
    <property type="entry name" value="Tetracycline Repressor, domain 2"/>
    <property type="match status" value="1"/>
</dbReference>
<dbReference type="SUPFAM" id="SSF46689">
    <property type="entry name" value="Homeodomain-like"/>
    <property type="match status" value="1"/>
</dbReference>
<evidence type="ECO:0000256" key="5">
    <source>
        <dbReference type="SAM" id="MobiDB-lite"/>
    </source>
</evidence>
<feature type="DNA-binding region" description="H-T-H motif" evidence="4">
    <location>
        <begin position="31"/>
        <end position="50"/>
    </location>
</feature>
<dbReference type="InterPro" id="IPR023772">
    <property type="entry name" value="DNA-bd_HTH_TetR-type_CS"/>
</dbReference>
<dbReference type="PANTHER" id="PTHR30055:SF234">
    <property type="entry name" value="HTH-TYPE TRANSCRIPTIONAL REGULATOR BETI"/>
    <property type="match status" value="1"/>
</dbReference>
<keyword evidence="1" id="KW-0805">Transcription regulation</keyword>
<protein>
    <submittedName>
        <fullName evidence="7">ScbR family autoregulator-binding transcription factor</fullName>
    </submittedName>
</protein>
<dbReference type="PROSITE" id="PS01081">
    <property type="entry name" value="HTH_TETR_1"/>
    <property type="match status" value="1"/>
</dbReference>
<dbReference type="NCBIfam" id="NF041196">
    <property type="entry name" value="ScbR_bind_reg"/>
    <property type="match status" value="1"/>
</dbReference>
<feature type="compositionally biased region" description="Basic residues" evidence="5">
    <location>
        <begin position="217"/>
        <end position="229"/>
    </location>
</feature>
<dbReference type="Pfam" id="PF00440">
    <property type="entry name" value="TetR_N"/>
    <property type="match status" value="1"/>
</dbReference>
<evidence type="ECO:0000256" key="3">
    <source>
        <dbReference type="ARBA" id="ARBA00023163"/>
    </source>
</evidence>
<proteinExistence type="predicted"/>
<keyword evidence="2 4" id="KW-0238">DNA-binding</keyword>
<evidence type="ECO:0000256" key="1">
    <source>
        <dbReference type="ARBA" id="ARBA00023015"/>
    </source>
</evidence>
<dbReference type="InterPro" id="IPR047923">
    <property type="entry name" value="ArpA-like"/>
</dbReference>
<organism evidence="7 8">
    <name type="scientific">Streptomyces machairae</name>
    <dbReference type="NCBI Taxonomy" id="3134109"/>
    <lineage>
        <taxon>Bacteria</taxon>
        <taxon>Bacillati</taxon>
        <taxon>Actinomycetota</taxon>
        <taxon>Actinomycetes</taxon>
        <taxon>Kitasatosporales</taxon>
        <taxon>Streptomycetaceae</taxon>
        <taxon>Streptomyces</taxon>
    </lineage>
</organism>
<dbReference type="EMBL" id="JBBKAK010000001">
    <property type="protein sequence ID" value="MEJ8669587.1"/>
    <property type="molecule type" value="Genomic_DNA"/>
</dbReference>
<dbReference type="InterPro" id="IPR009057">
    <property type="entry name" value="Homeodomain-like_sf"/>
</dbReference>
<dbReference type="PANTHER" id="PTHR30055">
    <property type="entry name" value="HTH-TYPE TRANSCRIPTIONAL REGULATOR RUTR"/>
    <property type="match status" value="1"/>
</dbReference>
<reference evidence="7 8" key="1">
    <citation type="submission" date="2024-03" db="EMBL/GenBank/DDBJ databases">
        <title>Novel Streptomyces species of biotechnological and ecological value are a feature of Machair soil.</title>
        <authorList>
            <person name="Prole J.R."/>
            <person name="Goodfellow M."/>
            <person name="Allenby N."/>
            <person name="Ward A.C."/>
        </authorList>
    </citation>
    <scope>NUCLEOTIDE SEQUENCE [LARGE SCALE GENOMIC DNA]</scope>
    <source>
        <strain evidence="7 8">MS1.AVA.1</strain>
    </source>
</reference>
<feature type="compositionally biased region" description="Basic residues" evidence="5">
    <location>
        <begin position="238"/>
        <end position="251"/>
    </location>
</feature>
<keyword evidence="8" id="KW-1185">Reference proteome</keyword>
<name>A0ABU8UL10_9ACTN</name>
<dbReference type="InterPro" id="IPR001647">
    <property type="entry name" value="HTH_TetR"/>
</dbReference>
<comment type="caution">
    <text evidence="7">The sequence shown here is derived from an EMBL/GenBank/DDBJ whole genome shotgun (WGS) entry which is preliminary data.</text>
</comment>
<dbReference type="InterPro" id="IPR050109">
    <property type="entry name" value="HTH-type_TetR-like_transc_reg"/>
</dbReference>
<evidence type="ECO:0000259" key="6">
    <source>
        <dbReference type="PROSITE" id="PS50977"/>
    </source>
</evidence>
<evidence type="ECO:0000313" key="8">
    <source>
        <dbReference type="Proteomes" id="UP001376459"/>
    </source>
</evidence>
<gene>
    <name evidence="7" type="ORF">WKI71_17620</name>
</gene>
<evidence type="ECO:0000256" key="2">
    <source>
        <dbReference type="ARBA" id="ARBA00023125"/>
    </source>
</evidence>
<dbReference type="SUPFAM" id="SSF48498">
    <property type="entry name" value="Tetracyclin repressor-like, C-terminal domain"/>
    <property type="match status" value="1"/>
</dbReference>
<dbReference type="PROSITE" id="PS50977">
    <property type="entry name" value="HTH_TETR_2"/>
    <property type="match status" value="1"/>
</dbReference>
<sequence length="281" mass="31016">MARQARAIQTRKSILLAAAEVFDERGYSTATITEIIARAGVTKGALYFHFTSKEDLALGVIAAQLELGPLPPQRTKLQELTDQGLLFAHQLQHDPLTRASVGLAMDQWSESAESAESGNPFHGRPFQSWADRLTGLLVEARGRGELLPHVDPAETAELLSGSFTGIQWTSQVLCQRKDLTHRVISMFRHLLPTIAMPQILPTLELTPTEPCRCSSRAMRHWRGRTHRPTRSTTPRPRTTQRPRTTSRRRPARPGSPTPPPSGYGRERCPGGGGQRCLIGGP</sequence>
<dbReference type="InterPro" id="IPR036271">
    <property type="entry name" value="Tet_transcr_reg_TetR-rel_C_sf"/>
</dbReference>
<keyword evidence="3" id="KW-0804">Transcription</keyword>
<feature type="domain" description="HTH tetR-type" evidence="6">
    <location>
        <begin position="8"/>
        <end position="68"/>
    </location>
</feature>
<feature type="region of interest" description="Disordered" evidence="5">
    <location>
        <begin position="215"/>
        <end position="281"/>
    </location>
</feature>
<dbReference type="PRINTS" id="PR00455">
    <property type="entry name" value="HTHTETR"/>
</dbReference>
<evidence type="ECO:0000313" key="7">
    <source>
        <dbReference type="EMBL" id="MEJ8669587.1"/>
    </source>
</evidence>
<dbReference type="Proteomes" id="UP001376459">
    <property type="component" value="Unassembled WGS sequence"/>
</dbReference>
<accession>A0ABU8UL10</accession>
<feature type="compositionally biased region" description="Gly residues" evidence="5">
    <location>
        <begin position="269"/>
        <end position="281"/>
    </location>
</feature>